<dbReference type="CDD" id="cd03144">
    <property type="entry name" value="GATase1_ScBLP_like"/>
    <property type="match status" value="1"/>
</dbReference>
<dbReference type="SUPFAM" id="SSF55681">
    <property type="entry name" value="Class II aaRS and biotin synthetases"/>
    <property type="match status" value="1"/>
</dbReference>
<evidence type="ECO:0000313" key="2">
    <source>
        <dbReference type="EMBL" id="GMM33250.1"/>
    </source>
</evidence>
<protein>
    <submittedName>
        <fullName evidence="2">Biotin--[acetyl-CoA-carboxylase] ligase</fullName>
    </submittedName>
</protein>
<dbReference type="PANTHER" id="PTHR12835:SF5">
    <property type="entry name" value="BIOTIN--PROTEIN LIGASE"/>
    <property type="match status" value="1"/>
</dbReference>
<reference evidence="2 3" key="1">
    <citation type="journal article" date="2023" name="Elife">
        <title>Identification of key yeast species and microbe-microbe interactions impacting larval growth of Drosophila in the wild.</title>
        <authorList>
            <person name="Mure A."/>
            <person name="Sugiura Y."/>
            <person name="Maeda R."/>
            <person name="Honda K."/>
            <person name="Sakurai N."/>
            <person name="Takahashi Y."/>
            <person name="Watada M."/>
            <person name="Katoh T."/>
            <person name="Gotoh A."/>
            <person name="Gotoh Y."/>
            <person name="Taniguchi I."/>
            <person name="Nakamura K."/>
            <person name="Hayashi T."/>
            <person name="Katayama T."/>
            <person name="Uemura T."/>
            <person name="Hattori Y."/>
        </authorList>
    </citation>
    <scope>NUCLEOTIDE SEQUENCE [LARGE SCALE GENOMIC DNA]</scope>
    <source>
        <strain evidence="2 3">SC-9</strain>
    </source>
</reference>
<dbReference type="PROSITE" id="PS51733">
    <property type="entry name" value="BPL_LPL_CATALYTIC"/>
    <property type="match status" value="1"/>
</dbReference>
<evidence type="ECO:0000259" key="1">
    <source>
        <dbReference type="PROSITE" id="PS51733"/>
    </source>
</evidence>
<dbReference type="SUPFAM" id="SSF52317">
    <property type="entry name" value="Class I glutamine amidotransferase-like"/>
    <property type="match status" value="1"/>
</dbReference>
<dbReference type="InterPro" id="IPR004143">
    <property type="entry name" value="BPL_LPL_catalytic"/>
</dbReference>
<comment type="caution">
    <text evidence="2">The sequence shown here is derived from an EMBL/GenBank/DDBJ whole genome shotgun (WGS) entry which is preliminary data.</text>
</comment>
<gene>
    <name evidence="2" type="ORF">DASC09_005750</name>
</gene>
<feature type="domain" description="BPL/LPL catalytic" evidence="1">
    <location>
        <begin position="381"/>
        <end position="607"/>
    </location>
</feature>
<dbReference type="InterPro" id="IPR045864">
    <property type="entry name" value="aa-tRNA-synth_II/BPL/LPL"/>
</dbReference>
<organism evidence="2 3">
    <name type="scientific">Saccharomycopsis crataegensis</name>
    <dbReference type="NCBI Taxonomy" id="43959"/>
    <lineage>
        <taxon>Eukaryota</taxon>
        <taxon>Fungi</taxon>
        <taxon>Dikarya</taxon>
        <taxon>Ascomycota</taxon>
        <taxon>Saccharomycotina</taxon>
        <taxon>Saccharomycetes</taxon>
        <taxon>Saccharomycopsidaceae</taxon>
        <taxon>Saccharomycopsis</taxon>
    </lineage>
</organism>
<dbReference type="Pfam" id="PF09825">
    <property type="entry name" value="BPL_N"/>
    <property type="match status" value="1"/>
</dbReference>
<proteinExistence type="predicted"/>
<dbReference type="GeneID" id="90071229"/>
<dbReference type="AlphaFoldDB" id="A0AAV5QE75"/>
<dbReference type="Proteomes" id="UP001360560">
    <property type="component" value="Unassembled WGS sequence"/>
</dbReference>
<dbReference type="InterPro" id="IPR019197">
    <property type="entry name" value="Biotin-prot_ligase_N"/>
</dbReference>
<dbReference type="Pfam" id="PF03099">
    <property type="entry name" value="BPL_LplA_LipB"/>
    <property type="match status" value="1"/>
</dbReference>
<dbReference type="Gene3D" id="3.30.930.10">
    <property type="entry name" value="Bira Bifunctional Protein, Domain 2"/>
    <property type="match status" value="1"/>
</dbReference>
<dbReference type="GO" id="GO:0005737">
    <property type="term" value="C:cytoplasm"/>
    <property type="evidence" value="ECO:0007669"/>
    <property type="project" value="TreeGrafter"/>
</dbReference>
<keyword evidence="3" id="KW-1185">Reference proteome</keyword>
<dbReference type="EMBL" id="BTFZ01000001">
    <property type="protein sequence ID" value="GMM33250.1"/>
    <property type="molecule type" value="Genomic_DNA"/>
</dbReference>
<name>A0AAV5QE75_9ASCO</name>
<sequence>MNVLVYSGNGTTAESVKHCLYTLRRFLSPHYAVISVDANVIRKEPWAEKTSLLVFPGGADLPFCSEFNGEGNRKIKQFVKRGGKYMGFCAGAYYASSRLEFETGSDIEVSGSRELKFFPGTAVGTAFKGFRYSSNNGERAAYCSIEPTLADGETHSFNTFFSHYNGGPTFYDAEKFDKVEVLSRYLEPIDADSGEAKTNAAIIHCEVGDGSAILFGPHVEFEPSLLKYSHSRKDSAMIQRLESNSSQRDYFLRLCLKKLGLKVNNAEDAIVPKLTPLLLSSINEEELRRMVSNIEANVGYQDDEKSIIKDANDSFHVTKISDSQASIPSKMNSDDYDDPDAAVKEIWIFENGEVPYYRMTPYFNITAYYSNLTAIWKEENEKTPFYPKDFTYGKTLLYGEILTSTNTLIEKNYKILQYLPDGYTAIGTTQISGRGRGGNVWVSPMGTLAISTVVRLSFEDAVNSPVIFAQYLTSMAMVDAILGYGEGYDEMPVRLKWPNDIYVMKPSFLAKYGNKGPPKYVNEIDPIYAKIGGLLISTVAQQDNYVMVIGAGINVSNAGPTTTLNLVLNQLNHLRAAKGQPPLPNYTTEKLAAKFMVSLDKLFAIFKTSGFTSLLPKYYNYWLHEDQIVTLGSIGSTKAQIRGISSTNGLLVVEELNRDDTPTGKTFELQPDGNSFDMFNGLITRKHNR</sequence>
<keyword evidence="2" id="KW-0436">Ligase</keyword>
<evidence type="ECO:0000313" key="3">
    <source>
        <dbReference type="Proteomes" id="UP001360560"/>
    </source>
</evidence>
<dbReference type="Gene3D" id="3.40.50.880">
    <property type="match status" value="1"/>
</dbReference>
<dbReference type="InterPro" id="IPR029062">
    <property type="entry name" value="Class_I_gatase-like"/>
</dbReference>
<dbReference type="PANTHER" id="PTHR12835">
    <property type="entry name" value="BIOTIN PROTEIN LIGASE"/>
    <property type="match status" value="1"/>
</dbReference>
<accession>A0AAV5QE75</accession>
<dbReference type="RefSeq" id="XP_064850250.1">
    <property type="nucleotide sequence ID" value="XM_064994178.1"/>
</dbReference>
<dbReference type="GO" id="GO:0004077">
    <property type="term" value="F:biotin--[biotin carboxyl-carrier protein] ligase activity"/>
    <property type="evidence" value="ECO:0007669"/>
    <property type="project" value="TreeGrafter"/>
</dbReference>